<name>A0ABS0CLN8_9NOCA</name>
<accession>A0ABS0CLN8</accession>
<proteinExistence type="predicted"/>
<protein>
    <submittedName>
        <fullName evidence="1">Uncharacterized protein</fullName>
    </submittedName>
</protein>
<dbReference type="Proteomes" id="UP000807309">
    <property type="component" value="Unassembled WGS sequence"/>
</dbReference>
<dbReference type="EMBL" id="JADLRE010000035">
    <property type="protein sequence ID" value="MBF6229363.1"/>
    <property type="molecule type" value="Genomic_DNA"/>
</dbReference>
<dbReference type="RefSeq" id="WP_195036210.1">
    <property type="nucleotide sequence ID" value="NZ_JADLRE010000035.1"/>
</dbReference>
<organism evidence="1 2">
    <name type="scientific">Nocardia abscessus</name>
    <dbReference type="NCBI Taxonomy" id="120957"/>
    <lineage>
        <taxon>Bacteria</taxon>
        <taxon>Bacillati</taxon>
        <taxon>Actinomycetota</taxon>
        <taxon>Actinomycetes</taxon>
        <taxon>Mycobacteriales</taxon>
        <taxon>Nocardiaceae</taxon>
        <taxon>Nocardia</taxon>
    </lineage>
</organism>
<keyword evidence="2" id="KW-1185">Reference proteome</keyword>
<gene>
    <name evidence="1" type="ORF">IU470_30265</name>
</gene>
<reference evidence="1 2" key="1">
    <citation type="submission" date="2020-10" db="EMBL/GenBank/DDBJ databases">
        <title>Identification of Nocardia species via Next-generation sequencing and recognition of intraspecies genetic diversity.</title>
        <authorList>
            <person name="Li P."/>
            <person name="Li P."/>
            <person name="Lu B."/>
        </authorList>
    </citation>
    <scope>NUCLEOTIDE SEQUENCE [LARGE SCALE GENOMIC DNA]</scope>
    <source>
        <strain evidence="1 2">N-11</strain>
    </source>
</reference>
<evidence type="ECO:0000313" key="1">
    <source>
        <dbReference type="EMBL" id="MBF6229363.1"/>
    </source>
</evidence>
<sequence>MRGSRSVSRERNVDARPAVDRGTEVLPAAVVSFDKIGNLLRVGAHPHHWLTDSDPAVERSFHAFVGADGYALTDLRGDLNRFATLLGGGLEIPAQHLHAEPF</sequence>
<comment type="caution">
    <text evidence="1">The sequence shown here is derived from an EMBL/GenBank/DDBJ whole genome shotgun (WGS) entry which is preliminary data.</text>
</comment>
<evidence type="ECO:0000313" key="2">
    <source>
        <dbReference type="Proteomes" id="UP000807309"/>
    </source>
</evidence>